<dbReference type="GO" id="GO:0000151">
    <property type="term" value="C:ubiquitin ligase complex"/>
    <property type="evidence" value="ECO:0007669"/>
    <property type="project" value="TreeGrafter"/>
</dbReference>
<comment type="caution">
    <text evidence="4">The sequence shown here is derived from an EMBL/GenBank/DDBJ whole genome shotgun (WGS) entry which is preliminary data.</text>
</comment>
<dbReference type="InterPro" id="IPR042460">
    <property type="entry name" value="DCN1-like_PONY"/>
</dbReference>
<proteinExistence type="predicted"/>
<keyword evidence="5" id="KW-1185">Reference proteome</keyword>
<dbReference type="PROSITE" id="PS51229">
    <property type="entry name" value="DCUN1"/>
    <property type="match status" value="1"/>
</dbReference>
<dbReference type="OrthoDB" id="27198at2759"/>
<dbReference type="GO" id="GO:0032182">
    <property type="term" value="F:ubiquitin-like protein binding"/>
    <property type="evidence" value="ECO:0007669"/>
    <property type="project" value="TreeGrafter"/>
</dbReference>
<dbReference type="AlphaFoldDB" id="A0A8H5LX06"/>
<dbReference type="Gene3D" id="1.10.238.10">
    <property type="entry name" value="EF-hand"/>
    <property type="match status" value="1"/>
</dbReference>
<comment type="function">
    <text evidence="1">Neddylation of cullins play an essential role in the regulation of SCF-type complexes activity.</text>
</comment>
<dbReference type="PANTHER" id="PTHR12281">
    <property type="entry name" value="RP42 RELATED"/>
    <property type="match status" value="1"/>
</dbReference>
<dbReference type="InterPro" id="IPR005176">
    <property type="entry name" value="PONY_dom"/>
</dbReference>
<dbReference type="Gene3D" id="1.10.238.200">
    <property type="entry name" value="Cullin, PONY binding domain"/>
    <property type="match status" value="1"/>
</dbReference>
<evidence type="ECO:0000259" key="3">
    <source>
        <dbReference type="PROSITE" id="PS51229"/>
    </source>
</evidence>
<dbReference type="Pfam" id="PF03556">
    <property type="entry name" value="Cullin_binding"/>
    <property type="match status" value="1"/>
</dbReference>
<gene>
    <name evidence="4" type="ORF">D9758_001581</name>
</gene>
<evidence type="ECO:0000313" key="5">
    <source>
        <dbReference type="Proteomes" id="UP000559256"/>
    </source>
</evidence>
<dbReference type="GO" id="GO:0097602">
    <property type="term" value="F:cullin family protein binding"/>
    <property type="evidence" value="ECO:0007669"/>
    <property type="project" value="TreeGrafter"/>
</dbReference>
<reference evidence="4 5" key="1">
    <citation type="journal article" date="2020" name="ISME J.">
        <title>Uncovering the hidden diversity of litter-decomposition mechanisms in mushroom-forming fungi.</title>
        <authorList>
            <person name="Floudas D."/>
            <person name="Bentzer J."/>
            <person name="Ahren D."/>
            <person name="Johansson T."/>
            <person name="Persson P."/>
            <person name="Tunlid A."/>
        </authorList>
    </citation>
    <scope>NUCLEOTIDE SEQUENCE [LARGE SCALE GENOMIC DNA]</scope>
    <source>
        <strain evidence="4 5">CBS 291.85</strain>
    </source>
</reference>
<dbReference type="Proteomes" id="UP000559256">
    <property type="component" value="Unassembled WGS sequence"/>
</dbReference>
<dbReference type="EMBL" id="JAACJM010000004">
    <property type="protein sequence ID" value="KAF5373160.1"/>
    <property type="molecule type" value="Genomic_DNA"/>
</dbReference>
<organism evidence="4 5">
    <name type="scientific">Tetrapyrgos nigripes</name>
    <dbReference type="NCBI Taxonomy" id="182062"/>
    <lineage>
        <taxon>Eukaryota</taxon>
        <taxon>Fungi</taxon>
        <taxon>Dikarya</taxon>
        <taxon>Basidiomycota</taxon>
        <taxon>Agaricomycotina</taxon>
        <taxon>Agaricomycetes</taxon>
        <taxon>Agaricomycetidae</taxon>
        <taxon>Agaricales</taxon>
        <taxon>Marasmiineae</taxon>
        <taxon>Marasmiaceae</taxon>
        <taxon>Tetrapyrgos</taxon>
    </lineage>
</organism>
<accession>A0A8H5LX06</accession>
<feature type="domain" description="DCUN1" evidence="3">
    <location>
        <begin position="173"/>
        <end position="388"/>
    </location>
</feature>
<evidence type="ECO:0000256" key="1">
    <source>
        <dbReference type="RuleBase" id="RU410713"/>
    </source>
</evidence>
<evidence type="ECO:0000313" key="4">
    <source>
        <dbReference type="EMBL" id="KAF5373160.1"/>
    </source>
</evidence>
<feature type="compositionally biased region" description="Basic and acidic residues" evidence="2">
    <location>
        <begin position="56"/>
        <end position="66"/>
    </location>
</feature>
<feature type="region of interest" description="Disordered" evidence="2">
    <location>
        <begin position="1"/>
        <end position="84"/>
    </location>
</feature>
<dbReference type="GO" id="GO:0045116">
    <property type="term" value="P:protein neddylation"/>
    <property type="evidence" value="ECO:0007669"/>
    <property type="project" value="TreeGrafter"/>
</dbReference>
<dbReference type="InterPro" id="IPR014764">
    <property type="entry name" value="DCN-prot"/>
</dbReference>
<name>A0A8H5LX06_9AGAR</name>
<protein>
    <recommendedName>
        <fullName evidence="1">Defective in cullin neddylation protein</fullName>
    </recommendedName>
</protein>
<feature type="compositionally biased region" description="Low complexity" evidence="2">
    <location>
        <begin position="14"/>
        <end position="32"/>
    </location>
</feature>
<dbReference type="GO" id="GO:0031624">
    <property type="term" value="F:ubiquitin conjugating enzyme binding"/>
    <property type="evidence" value="ECO:0007669"/>
    <property type="project" value="TreeGrafter"/>
</dbReference>
<sequence length="394" mass="43555">MPPKRKASEADTESTSSGRATRSSARLSNSKTEPTEAPKTKTTKPTKATASKSKKTTAEKEDDAPPAKKAKTTKTKTAPKTAKEKKGQKCVYCRRLSVDIYSNLTLSFLSSPFRVILPGSSPTNIWTPFVLIFMIISLLYAHNSGATDDERAPSTSKVQTVNSSQATGKADVYTPAAALELFKNYADEDDENVIGPEGLEKLCNDAQIPLDGAMPMILAWQFEALEMMKFTKEEWTKGTASLKISSLPTLQAALADLDELLIQDKAPKTGATAKKDYDKTAYRTYVNDKKAAFQKLYTFCFNLVKPEQSRNIDMETASVLWIVLLAPKYPVVKEVVDFVQEKGSYKAVNKDLWNMMLEFCKTVKPDLSNYEADGAWPTLLDDFAASKRTSEPTE</sequence>
<evidence type="ECO:0000256" key="2">
    <source>
        <dbReference type="SAM" id="MobiDB-lite"/>
    </source>
</evidence>